<feature type="transmembrane region" description="Helical" evidence="1">
    <location>
        <begin position="36"/>
        <end position="59"/>
    </location>
</feature>
<keyword evidence="1" id="KW-0812">Transmembrane</keyword>
<dbReference type="EMBL" id="CP002727">
    <property type="protein sequence ID" value="AEF21753.1"/>
    <property type="molecule type" value="Genomic_DNA"/>
</dbReference>
<evidence type="ECO:0000256" key="1">
    <source>
        <dbReference type="SAM" id="Phobius"/>
    </source>
</evidence>
<evidence type="ECO:0000313" key="3">
    <source>
        <dbReference type="Proteomes" id="UP000000686"/>
    </source>
</evidence>
<reference evidence="2 3" key="1">
    <citation type="submission" date="2011-04" db="EMBL/GenBank/DDBJ databases">
        <title>Complete sequence of Pseudomonas fulva 12-X.</title>
        <authorList>
            <consortium name="US DOE Joint Genome Institute"/>
            <person name="Lucas S."/>
            <person name="Han J."/>
            <person name="Lapidus A."/>
            <person name="Cheng J.-F."/>
            <person name="Goodwin L."/>
            <person name="Pitluck S."/>
            <person name="Peters L."/>
            <person name="Mikhailova N."/>
            <person name="Pagani I."/>
            <person name="Davenport K."/>
            <person name="Han C."/>
            <person name="Tapia R."/>
            <person name="Land M."/>
            <person name="Hauser L."/>
            <person name="Kyrpides N."/>
            <person name="Ivanova N."/>
            <person name="Pagani I."/>
            <person name="Lcollab F.I."/>
            <person name="Woyke T."/>
        </authorList>
    </citation>
    <scope>NUCLEOTIDE SEQUENCE [LARGE SCALE GENOMIC DNA]</scope>
    <source>
        <strain evidence="3">12-X</strain>
    </source>
</reference>
<dbReference type="Proteomes" id="UP000000686">
    <property type="component" value="Chromosome"/>
</dbReference>
<feature type="transmembrane region" description="Helical" evidence="1">
    <location>
        <begin position="85"/>
        <end position="106"/>
    </location>
</feature>
<dbReference type="InterPro" id="IPR031709">
    <property type="entry name" value="PutAbiC"/>
</dbReference>
<evidence type="ECO:0008006" key="4">
    <source>
        <dbReference type="Google" id="ProtNLM"/>
    </source>
</evidence>
<accession>F6AJH2</accession>
<proteinExistence type="predicted"/>
<dbReference type="eggNOG" id="ENOG50331HJ">
    <property type="taxonomic scope" value="Bacteria"/>
</dbReference>
<keyword evidence="3" id="KW-1185">Reference proteome</keyword>
<keyword evidence="1" id="KW-0472">Membrane</keyword>
<dbReference type="HOGENOM" id="CLU_821010_0_0_6"/>
<dbReference type="KEGG" id="pfv:Psefu_1780"/>
<sequence length="351" mass="41234">MSIRLAYEFKKKLLKEKILRAVKYRTIITKEVFSKITFGSFITITSTTLSLAVAALLYLNLSDTFVSFKIPNEDRLQYWGQIGDYIGGILNPLLSFLALMAVLHTIKIQRNELKDAREEAKLSNTIQFKQTEIFERQNFESALFRLFEVHNRLIDRFLSDRTGENILKLILEQIRFELLSLDKADDELQKTSKSQKYYLLRQKEIEKLSKAATSTLEIKYPESLSHYFRNIYQILKTIDEYNHTSDPNSKIPPERQAYFFRRRYSSMFRALLTGDELKILTMNCLTSNGSGMKRYIEKYSILKHLDANDFLKDRSHALDIFSEVAFMDSEKISDSHIARFDFSQQIDRKKR</sequence>
<organism evidence="2 3">
    <name type="scientific">Pseudomonas fulva (strain 12-X)</name>
    <dbReference type="NCBI Taxonomy" id="743720"/>
    <lineage>
        <taxon>Bacteria</taxon>
        <taxon>Pseudomonadati</taxon>
        <taxon>Pseudomonadota</taxon>
        <taxon>Gammaproteobacteria</taxon>
        <taxon>Pseudomonadales</taxon>
        <taxon>Pseudomonadaceae</taxon>
        <taxon>Pseudomonas</taxon>
    </lineage>
</organism>
<name>F6AJH2_PSEF1</name>
<dbReference type="RefSeq" id="WP_013790884.1">
    <property type="nucleotide sequence ID" value="NC_015556.1"/>
</dbReference>
<dbReference type="AlphaFoldDB" id="F6AJH2"/>
<dbReference type="OrthoDB" id="6422829at2"/>
<evidence type="ECO:0000313" key="2">
    <source>
        <dbReference type="EMBL" id="AEF21753.1"/>
    </source>
</evidence>
<gene>
    <name evidence="2" type="ordered locus">Psefu_1780</name>
</gene>
<dbReference type="Pfam" id="PF16872">
    <property type="entry name" value="putAbiC"/>
    <property type="match status" value="1"/>
</dbReference>
<protein>
    <recommendedName>
        <fullName evidence="4">Phage abortive infection protein</fullName>
    </recommendedName>
</protein>
<keyword evidence="1" id="KW-1133">Transmembrane helix</keyword>